<keyword evidence="2 4" id="KW-0808">Transferase</keyword>
<dbReference type="PANTHER" id="PTHR43861">
    <property type="entry name" value="TRANS-ACONITATE 2-METHYLTRANSFERASE-RELATED"/>
    <property type="match status" value="1"/>
</dbReference>
<dbReference type="OrthoDB" id="66144at2759"/>
<dbReference type="AlphaFoldDB" id="A0A395I4P3"/>
<dbReference type="CDD" id="cd02440">
    <property type="entry name" value="AdoMet_MTases"/>
    <property type="match status" value="1"/>
</dbReference>
<gene>
    <name evidence="4" type="ORF">BO97DRAFT_340030</name>
</gene>
<dbReference type="RefSeq" id="XP_025553863.1">
    <property type="nucleotide sequence ID" value="XM_025691577.1"/>
</dbReference>
<dbReference type="PANTHER" id="PTHR43861:SF1">
    <property type="entry name" value="TRANS-ACONITATE 2-METHYLTRANSFERASE"/>
    <property type="match status" value="1"/>
</dbReference>
<evidence type="ECO:0000313" key="4">
    <source>
        <dbReference type="EMBL" id="RAL14709.1"/>
    </source>
</evidence>
<dbReference type="GO" id="GO:0030798">
    <property type="term" value="F:trans-aconitate 2-methyltransferase activity"/>
    <property type="evidence" value="ECO:0007669"/>
    <property type="project" value="InterPro"/>
</dbReference>
<organism evidence="4 5">
    <name type="scientific">Aspergillus homomorphus (strain CBS 101889)</name>
    <dbReference type="NCBI Taxonomy" id="1450537"/>
    <lineage>
        <taxon>Eukaryota</taxon>
        <taxon>Fungi</taxon>
        <taxon>Dikarya</taxon>
        <taxon>Ascomycota</taxon>
        <taxon>Pezizomycotina</taxon>
        <taxon>Eurotiomycetes</taxon>
        <taxon>Eurotiomycetidae</taxon>
        <taxon>Eurotiales</taxon>
        <taxon>Aspergillaceae</taxon>
        <taxon>Aspergillus</taxon>
        <taxon>Aspergillus subgen. Circumdati</taxon>
    </lineage>
</organism>
<dbReference type="VEuPathDB" id="FungiDB:BO97DRAFT_340030"/>
<accession>A0A395I4P3</accession>
<proteinExistence type="predicted"/>
<keyword evidence="1 4" id="KW-0489">Methyltransferase</keyword>
<dbReference type="GO" id="GO:0032259">
    <property type="term" value="P:methylation"/>
    <property type="evidence" value="ECO:0007669"/>
    <property type="project" value="UniProtKB-KW"/>
</dbReference>
<dbReference type="GeneID" id="37195866"/>
<sequence>MSSQTTNNRSDWSASQYLKFEDERTRPARDLLSQVPIQNPKIVVDLGCGPGNSTAVLEARYPEAHIEGIDSSPDMIQKARSVLPSRDFSVQDLESYAPAQPVDLFYSNAVLHWLKAPTRLRVIQNLIKSQPSGGVFAFQVPDNLSEPSHALVRETAEQGPWAGALRDMDRDPFQSPQEIYDALKPLCSTVNIVKTEYYHPLADHKAVIEWVKGTGLRPYLDPLTSADKESFLDRYLKALKKAYPISVDGKVLLRYPRLFVVAVKE</sequence>
<reference evidence="4 5" key="1">
    <citation type="submission" date="2018-02" db="EMBL/GenBank/DDBJ databases">
        <title>The genomes of Aspergillus section Nigri reveals drivers in fungal speciation.</title>
        <authorList>
            <consortium name="DOE Joint Genome Institute"/>
            <person name="Vesth T.C."/>
            <person name="Nybo J."/>
            <person name="Theobald S."/>
            <person name="Brandl J."/>
            <person name="Frisvad J.C."/>
            <person name="Nielsen K.F."/>
            <person name="Lyhne E.K."/>
            <person name="Kogle M.E."/>
            <person name="Kuo A."/>
            <person name="Riley R."/>
            <person name="Clum A."/>
            <person name="Nolan M."/>
            <person name="Lipzen A."/>
            <person name="Salamov A."/>
            <person name="Henrissat B."/>
            <person name="Wiebenga A."/>
            <person name="De vries R.P."/>
            <person name="Grigoriev I.V."/>
            <person name="Mortensen U.H."/>
            <person name="Andersen M.R."/>
            <person name="Baker S.E."/>
        </authorList>
    </citation>
    <scope>NUCLEOTIDE SEQUENCE [LARGE SCALE GENOMIC DNA]</scope>
    <source>
        <strain evidence="4 5">CBS 101889</strain>
    </source>
</reference>
<dbReference type="SUPFAM" id="SSF53335">
    <property type="entry name" value="S-adenosyl-L-methionine-dependent methyltransferases"/>
    <property type="match status" value="1"/>
</dbReference>
<keyword evidence="5" id="KW-1185">Reference proteome</keyword>
<dbReference type="STRING" id="1450537.A0A395I4P3"/>
<evidence type="ECO:0000256" key="2">
    <source>
        <dbReference type="ARBA" id="ARBA00022679"/>
    </source>
</evidence>
<evidence type="ECO:0000313" key="5">
    <source>
        <dbReference type="Proteomes" id="UP000248961"/>
    </source>
</evidence>
<dbReference type="Proteomes" id="UP000248961">
    <property type="component" value="Unassembled WGS sequence"/>
</dbReference>
<dbReference type="NCBIfam" id="NF002463">
    <property type="entry name" value="PRK01683.1"/>
    <property type="match status" value="1"/>
</dbReference>
<dbReference type="Gene3D" id="1.10.150.290">
    <property type="entry name" value="S-adenosyl-L-methionine-dependent methyltransferases"/>
    <property type="match status" value="1"/>
</dbReference>
<dbReference type="InterPro" id="IPR023149">
    <property type="entry name" value="Trans_acon_MeTrfase_C"/>
</dbReference>
<dbReference type="Pfam" id="PF13649">
    <property type="entry name" value="Methyltransf_25"/>
    <property type="match status" value="1"/>
</dbReference>
<feature type="domain" description="Methyltransferase" evidence="3">
    <location>
        <begin position="43"/>
        <end position="129"/>
    </location>
</feature>
<dbReference type="EMBL" id="KZ824274">
    <property type="protein sequence ID" value="RAL14709.1"/>
    <property type="molecule type" value="Genomic_DNA"/>
</dbReference>
<dbReference type="InterPro" id="IPR041698">
    <property type="entry name" value="Methyltransf_25"/>
</dbReference>
<name>A0A395I4P3_ASPHC</name>
<dbReference type="Gene3D" id="3.40.50.150">
    <property type="entry name" value="Vaccinia Virus protein VP39"/>
    <property type="match status" value="1"/>
</dbReference>
<evidence type="ECO:0000256" key="1">
    <source>
        <dbReference type="ARBA" id="ARBA00022603"/>
    </source>
</evidence>
<protein>
    <submittedName>
        <fullName evidence="4">Trans-aconitate 2-methyltransferase</fullName>
    </submittedName>
</protein>
<evidence type="ECO:0000259" key="3">
    <source>
        <dbReference type="Pfam" id="PF13649"/>
    </source>
</evidence>
<dbReference type="InterPro" id="IPR029063">
    <property type="entry name" value="SAM-dependent_MTases_sf"/>
</dbReference>